<evidence type="ECO:0000313" key="2">
    <source>
        <dbReference type="EMBL" id="RAS22125.1"/>
    </source>
</evidence>
<reference evidence="2 3" key="1">
    <citation type="submission" date="2018-06" db="EMBL/GenBank/DDBJ databases">
        <title>Genomic Encyclopedia of Type Strains, Phase III (KMG-III): the genomes of soil and plant-associated and newly described type strains.</title>
        <authorList>
            <person name="Whitman W."/>
        </authorList>
    </citation>
    <scope>NUCLEOTIDE SEQUENCE [LARGE SCALE GENOMIC DNA]</scope>
    <source>
        <strain evidence="2 3">LMG 23644</strain>
    </source>
</reference>
<name>A0A329BT27_9BURK</name>
<dbReference type="Gene3D" id="3.90.25.10">
    <property type="entry name" value="UDP-galactose 4-epimerase, domain 1"/>
    <property type="match status" value="1"/>
</dbReference>
<dbReference type="PANTHER" id="PTHR43162:SF1">
    <property type="entry name" value="PRESTALK A DIFFERENTIATION PROTEIN A"/>
    <property type="match status" value="1"/>
</dbReference>
<dbReference type="InterPro" id="IPR051604">
    <property type="entry name" value="Ergot_Alk_Oxidoreductase"/>
</dbReference>
<dbReference type="InterPro" id="IPR036291">
    <property type="entry name" value="NAD(P)-bd_dom_sf"/>
</dbReference>
<gene>
    <name evidence="2" type="ORF">BX591_12567</name>
</gene>
<dbReference type="Gene3D" id="3.40.50.720">
    <property type="entry name" value="NAD(P)-binding Rossmann-like Domain"/>
    <property type="match status" value="1"/>
</dbReference>
<feature type="domain" description="NAD(P)-binding" evidence="1">
    <location>
        <begin position="6"/>
        <end position="126"/>
    </location>
</feature>
<sequence>MFVIFGAAGQVGTVTATVLREAGHAVRAVVRDRKQGESLARIGCEIALADLLDTASVARAIEGAYAVQILCPVPRAHADPAAEMRRMINSSVDALEANPPQRILALSDYGAEHASGTGISTLFHYLETQLKTVDTQLTFLRAAEHMHNWARMLPLMLARGVLPSLHHPVSKLYPTVAAQDVGVLAAELLLDDRALNVSPRVVSIESEQRVSAFEVARTVADLAHRQVIAREVPRGEWNAMLQAAGLGEQHARLIVDLYDAHNAGRIDVEKDVSERYFGATTLAQALAGILPAAVAALAAVAAGKTAATAEAATAAGTANAANAAESTTAIASNAANSATAASTTVSR</sequence>
<comment type="caution">
    <text evidence="2">The sequence shown here is derived from an EMBL/GenBank/DDBJ whole genome shotgun (WGS) entry which is preliminary data.</text>
</comment>
<dbReference type="SUPFAM" id="SSF51735">
    <property type="entry name" value="NAD(P)-binding Rossmann-fold domains"/>
    <property type="match status" value="1"/>
</dbReference>
<evidence type="ECO:0000259" key="1">
    <source>
        <dbReference type="Pfam" id="PF13460"/>
    </source>
</evidence>
<evidence type="ECO:0000313" key="3">
    <source>
        <dbReference type="Proteomes" id="UP000248918"/>
    </source>
</evidence>
<proteinExistence type="predicted"/>
<protein>
    <submittedName>
        <fullName evidence="2">Uncharacterized protein YbjT (DUF2867 family)</fullName>
    </submittedName>
</protein>
<dbReference type="OrthoDB" id="8945220at2"/>
<organism evidence="2 3">
    <name type="scientific">Paraburkholderia bryophila</name>
    <dbReference type="NCBI Taxonomy" id="420952"/>
    <lineage>
        <taxon>Bacteria</taxon>
        <taxon>Pseudomonadati</taxon>
        <taxon>Pseudomonadota</taxon>
        <taxon>Betaproteobacteria</taxon>
        <taxon>Burkholderiales</taxon>
        <taxon>Burkholderiaceae</taxon>
        <taxon>Paraburkholderia</taxon>
    </lineage>
</organism>
<dbReference type="PANTHER" id="PTHR43162">
    <property type="match status" value="1"/>
</dbReference>
<dbReference type="AlphaFoldDB" id="A0A329BT27"/>
<dbReference type="InterPro" id="IPR016040">
    <property type="entry name" value="NAD(P)-bd_dom"/>
</dbReference>
<dbReference type="Pfam" id="PF13460">
    <property type="entry name" value="NAD_binding_10"/>
    <property type="match status" value="1"/>
</dbReference>
<accession>A0A329BT27</accession>
<dbReference type="EMBL" id="QLTK01000025">
    <property type="protein sequence ID" value="RAS22125.1"/>
    <property type="molecule type" value="Genomic_DNA"/>
</dbReference>
<dbReference type="Proteomes" id="UP000248918">
    <property type="component" value="Unassembled WGS sequence"/>
</dbReference>